<feature type="non-terminal residue" evidence="1">
    <location>
        <position position="1"/>
    </location>
</feature>
<evidence type="ECO:0000313" key="1">
    <source>
        <dbReference type="EMBL" id="SVE02289.1"/>
    </source>
</evidence>
<organism evidence="1">
    <name type="scientific">marine metagenome</name>
    <dbReference type="NCBI Taxonomy" id="408172"/>
    <lineage>
        <taxon>unclassified sequences</taxon>
        <taxon>metagenomes</taxon>
        <taxon>ecological metagenomes</taxon>
    </lineage>
</organism>
<gene>
    <name evidence="1" type="ORF">METZ01_LOCUS455143</name>
</gene>
<reference evidence="1" key="1">
    <citation type="submission" date="2018-05" db="EMBL/GenBank/DDBJ databases">
        <authorList>
            <person name="Lanie J.A."/>
            <person name="Ng W.-L."/>
            <person name="Kazmierczak K.M."/>
            <person name="Andrzejewski T.M."/>
            <person name="Davidsen T.M."/>
            <person name="Wayne K.J."/>
            <person name="Tettelin H."/>
            <person name="Glass J.I."/>
            <person name="Rusch D."/>
            <person name="Podicherti R."/>
            <person name="Tsui H.-C.T."/>
            <person name="Winkler M.E."/>
        </authorList>
    </citation>
    <scope>NUCLEOTIDE SEQUENCE</scope>
</reference>
<accession>A0A383A3Y9</accession>
<proteinExistence type="predicted"/>
<dbReference type="EMBL" id="UINC01188868">
    <property type="protein sequence ID" value="SVE02289.1"/>
    <property type="molecule type" value="Genomic_DNA"/>
</dbReference>
<protein>
    <submittedName>
        <fullName evidence="1">Uncharacterized protein</fullName>
    </submittedName>
</protein>
<sequence length="57" mass="6751">VAKAWQANYFRLQYSTKGKIDNPYPKVKHLIRKKASRLCGNKEMKKAVKLMRDLEKE</sequence>
<dbReference type="AlphaFoldDB" id="A0A383A3Y9"/>
<name>A0A383A3Y9_9ZZZZ</name>